<dbReference type="InterPro" id="IPR050571">
    <property type="entry name" value="Class-IV_PLP-Dep_Aminotrnsfr"/>
</dbReference>
<comment type="catalytic activity">
    <reaction evidence="14">
        <text>L-leucine + 2-oxoglutarate = 4-methyl-2-oxopentanoate + L-glutamate</text>
        <dbReference type="Rhea" id="RHEA:18321"/>
        <dbReference type="ChEBI" id="CHEBI:16810"/>
        <dbReference type="ChEBI" id="CHEBI:17865"/>
        <dbReference type="ChEBI" id="CHEBI:29985"/>
        <dbReference type="ChEBI" id="CHEBI:57427"/>
        <dbReference type="EC" id="2.6.1.42"/>
    </reaction>
</comment>
<dbReference type="InterPro" id="IPR036038">
    <property type="entry name" value="Aminotransferase-like"/>
</dbReference>
<evidence type="ECO:0000256" key="14">
    <source>
        <dbReference type="ARBA" id="ARBA00049229"/>
    </source>
</evidence>
<sequence>MSRTVYVNGQYLPEAEASLSIFDRAVLFADAVYEVAAVIDGALVDYPAHQQRLARSLKELGIPLPVDPDALLDIHHELLRKNALTEGLIYLQVSRGCADRNFLMPHKATPSLVLFTQAMPLLDTVAATNGLRVISRPDMRWGRRDIKTTQLLFASMMKTEAVAAGVDDVWLHEQGMVTEASSSNAHIINDAGVLVTRPLSNEILHGITRAAVLDYAAESGMQVEQRTFSLEEAKTAREAFITSATAFVTPVVEIDGVAIGTGRPGPATQRLRELYILRSRSTHGGL</sequence>
<evidence type="ECO:0000256" key="7">
    <source>
        <dbReference type="ARBA" id="ARBA00013053"/>
    </source>
</evidence>
<keyword evidence="19" id="KW-0032">Aminotransferase</keyword>
<dbReference type="EMBL" id="WJPP01000004">
    <property type="protein sequence ID" value="MRH78802.1"/>
    <property type="molecule type" value="Genomic_DNA"/>
</dbReference>
<evidence type="ECO:0000256" key="3">
    <source>
        <dbReference type="ARBA" id="ARBA00004824"/>
    </source>
</evidence>
<organism evidence="19 20">
    <name type="scientific">Spiribacter salilacus</name>
    <dbReference type="NCBI Taxonomy" id="2664894"/>
    <lineage>
        <taxon>Bacteria</taxon>
        <taxon>Pseudomonadati</taxon>
        <taxon>Pseudomonadota</taxon>
        <taxon>Gammaproteobacteria</taxon>
        <taxon>Chromatiales</taxon>
        <taxon>Ectothiorhodospiraceae</taxon>
        <taxon>Spiribacter</taxon>
    </lineage>
</organism>
<keyword evidence="20" id="KW-1185">Reference proteome</keyword>
<evidence type="ECO:0000256" key="9">
    <source>
        <dbReference type="ARBA" id="ARBA00022909"/>
    </source>
</evidence>
<evidence type="ECO:0000256" key="6">
    <source>
        <dbReference type="ARBA" id="ARBA00009320"/>
    </source>
</evidence>
<dbReference type="AlphaFoldDB" id="A0A6N7QS22"/>
<comment type="pathway">
    <text evidence="10">Cofactor biosynthesis; tetrahydrofolate biosynthesis; 4-aminobenzoate from chorismate: step 2/2.</text>
</comment>
<evidence type="ECO:0000256" key="18">
    <source>
        <dbReference type="ARBA" id="ARBA00080135"/>
    </source>
</evidence>
<comment type="function">
    <text evidence="2">Acts on leucine, isoleucine and valine.</text>
</comment>
<comment type="cofactor">
    <cofactor evidence="1">
        <name>pyridoxal 5'-phosphate</name>
        <dbReference type="ChEBI" id="CHEBI:597326"/>
    </cofactor>
</comment>
<dbReference type="PANTHER" id="PTHR42743">
    <property type="entry name" value="AMINO-ACID AMINOTRANSFERASE"/>
    <property type="match status" value="1"/>
</dbReference>
<dbReference type="EC" id="4.1.3.38" evidence="11"/>
<gene>
    <name evidence="19" type="ORF">GH984_08790</name>
</gene>
<comment type="caution">
    <text evidence="19">The sequence shown here is derived from an EMBL/GenBank/DDBJ whole genome shotgun (WGS) entry which is preliminary data.</text>
</comment>
<name>A0A6N7QS22_9GAMM</name>
<keyword evidence="8" id="KW-0663">Pyridoxal phosphate</keyword>
<dbReference type="Gene3D" id="3.20.10.10">
    <property type="entry name" value="D-amino Acid Aminotransferase, subunit A, domain 2"/>
    <property type="match status" value="1"/>
</dbReference>
<dbReference type="GO" id="GO:0005829">
    <property type="term" value="C:cytosol"/>
    <property type="evidence" value="ECO:0007669"/>
    <property type="project" value="TreeGrafter"/>
</dbReference>
<dbReference type="EC" id="2.6.1.42" evidence="7"/>
<evidence type="ECO:0000256" key="4">
    <source>
        <dbReference type="ARBA" id="ARBA00004931"/>
    </source>
</evidence>
<dbReference type="GO" id="GO:0004084">
    <property type="term" value="F:branched-chain-amino-acid transaminase activity"/>
    <property type="evidence" value="ECO:0007669"/>
    <property type="project" value="UniProtKB-EC"/>
</dbReference>
<evidence type="ECO:0000256" key="11">
    <source>
        <dbReference type="ARBA" id="ARBA00035676"/>
    </source>
</evidence>
<comment type="function">
    <text evidence="16">Involved in the biosynthesis of p-aminobenzoate (PABA), a precursor of tetrahydrofolate. Converts 4-amino-4-deoxychorismate into 4-aminobenzoate (PABA) and pyruvate.</text>
</comment>
<comment type="catalytic activity">
    <reaction evidence="12">
        <text>L-valine + 2-oxoglutarate = 3-methyl-2-oxobutanoate + L-glutamate</text>
        <dbReference type="Rhea" id="RHEA:24813"/>
        <dbReference type="ChEBI" id="CHEBI:11851"/>
        <dbReference type="ChEBI" id="CHEBI:16810"/>
        <dbReference type="ChEBI" id="CHEBI:29985"/>
        <dbReference type="ChEBI" id="CHEBI:57762"/>
        <dbReference type="EC" id="2.6.1.42"/>
    </reaction>
</comment>
<keyword evidence="9" id="KW-0289">Folate biosynthesis</keyword>
<proteinExistence type="inferred from homology"/>
<dbReference type="SUPFAM" id="SSF56752">
    <property type="entry name" value="D-aminoacid aminotransferase-like PLP-dependent enzymes"/>
    <property type="match status" value="1"/>
</dbReference>
<dbReference type="GO" id="GO:0008696">
    <property type="term" value="F:4-amino-4-deoxychorismate lyase activity"/>
    <property type="evidence" value="ECO:0007669"/>
    <property type="project" value="UniProtKB-EC"/>
</dbReference>
<dbReference type="GO" id="GO:0008652">
    <property type="term" value="P:amino acid biosynthetic process"/>
    <property type="evidence" value="ECO:0007669"/>
    <property type="project" value="UniProtKB-ARBA"/>
</dbReference>
<evidence type="ECO:0000256" key="1">
    <source>
        <dbReference type="ARBA" id="ARBA00001933"/>
    </source>
</evidence>
<evidence type="ECO:0000256" key="10">
    <source>
        <dbReference type="ARBA" id="ARBA00035633"/>
    </source>
</evidence>
<dbReference type="NCBIfam" id="NF005209">
    <property type="entry name" value="PRK06680.1"/>
    <property type="match status" value="1"/>
</dbReference>
<comment type="pathway">
    <text evidence="4">Amino-acid biosynthesis; L-valine biosynthesis; L-valine from pyruvate: step 4/4.</text>
</comment>
<dbReference type="GO" id="GO:0046656">
    <property type="term" value="P:folic acid biosynthetic process"/>
    <property type="evidence" value="ECO:0007669"/>
    <property type="project" value="UniProtKB-KW"/>
</dbReference>
<dbReference type="PANTHER" id="PTHR42743:SF11">
    <property type="entry name" value="AMINODEOXYCHORISMATE LYASE"/>
    <property type="match status" value="1"/>
</dbReference>
<comment type="catalytic activity">
    <reaction evidence="15">
        <text>4-amino-4-deoxychorismate = 4-aminobenzoate + pyruvate + H(+)</text>
        <dbReference type="Rhea" id="RHEA:16201"/>
        <dbReference type="ChEBI" id="CHEBI:15361"/>
        <dbReference type="ChEBI" id="CHEBI:15378"/>
        <dbReference type="ChEBI" id="CHEBI:17836"/>
        <dbReference type="ChEBI" id="CHEBI:58406"/>
        <dbReference type="EC" id="4.1.3.38"/>
    </reaction>
</comment>
<comment type="catalytic activity">
    <reaction evidence="13">
        <text>L-isoleucine + 2-oxoglutarate = (S)-3-methyl-2-oxopentanoate + L-glutamate</text>
        <dbReference type="Rhea" id="RHEA:24801"/>
        <dbReference type="ChEBI" id="CHEBI:16810"/>
        <dbReference type="ChEBI" id="CHEBI:29985"/>
        <dbReference type="ChEBI" id="CHEBI:35146"/>
        <dbReference type="ChEBI" id="CHEBI:58045"/>
        <dbReference type="EC" id="2.6.1.42"/>
    </reaction>
</comment>
<comment type="pathway">
    <text evidence="3">Amino-acid biosynthesis; L-isoleucine biosynthesis; L-isoleucine from 2-oxobutanoate: step 4/4.</text>
</comment>
<evidence type="ECO:0000256" key="2">
    <source>
        <dbReference type="ARBA" id="ARBA00003109"/>
    </source>
</evidence>
<dbReference type="RefSeq" id="WP_369692024.1">
    <property type="nucleotide sequence ID" value="NZ_WJPP01000004.1"/>
</dbReference>
<dbReference type="Gene3D" id="3.30.470.10">
    <property type="match status" value="1"/>
</dbReference>
<evidence type="ECO:0000256" key="8">
    <source>
        <dbReference type="ARBA" id="ARBA00022898"/>
    </source>
</evidence>
<evidence type="ECO:0000256" key="17">
    <source>
        <dbReference type="ARBA" id="ARBA00069174"/>
    </source>
</evidence>
<dbReference type="InterPro" id="IPR001544">
    <property type="entry name" value="Aminotrans_IV"/>
</dbReference>
<dbReference type="CDD" id="cd01558">
    <property type="entry name" value="D-AAT_like"/>
    <property type="match status" value="1"/>
</dbReference>
<dbReference type="FunFam" id="3.20.10.10:FF:000002">
    <property type="entry name" value="D-alanine aminotransferase"/>
    <property type="match status" value="1"/>
</dbReference>
<evidence type="ECO:0000256" key="13">
    <source>
        <dbReference type="ARBA" id="ARBA00048798"/>
    </source>
</evidence>
<evidence type="ECO:0000313" key="20">
    <source>
        <dbReference type="Proteomes" id="UP000433788"/>
    </source>
</evidence>
<comment type="pathway">
    <text evidence="5">Amino-acid biosynthesis; L-leucine biosynthesis; L-leucine from 3-methyl-2-oxobutanoate: step 4/4.</text>
</comment>
<dbReference type="Proteomes" id="UP000433788">
    <property type="component" value="Unassembled WGS sequence"/>
</dbReference>
<dbReference type="Pfam" id="PF01063">
    <property type="entry name" value="Aminotran_4"/>
    <property type="match status" value="1"/>
</dbReference>
<evidence type="ECO:0000256" key="12">
    <source>
        <dbReference type="ARBA" id="ARBA00048212"/>
    </source>
</evidence>
<comment type="similarity">
    <text evidence="6">Belongs to the class-IV pyridoxal-phosphate-dependent aminotransferase family.</text>
</comment>
<keyword evidence="19" id="KW-0808">Transferase</keyword>
<evidence type="ECO:0000256" key="5">
    <source>
        <dbReference type="ARBA" id="ARBA00005072"/>
    </source>
</evidence>
<dbReference type="InterPro" id="IPR043132">
    <property type="entry name" value="BCAT-like_C"/>
</dbReference>
<evidence type="ECO:0000313" key="19">
    <source>
        <dbReference type="EMBL" id="MRH78802.1"/>
    </source>
</evidence>
<reference evidence="19 20" key="1">
    <citation type="submission" date="2019-11" db="EMBL/GenBank/DDBJ databases">
        <authorList>
            <person name="Zhang X.Y."/>
        </authorList>
    </citation>
    <scope>NUCLEOTIDE SEQUENCE [LARGE SCALE GENOMIC DNA]</scope>
    <source>
        <strain evidence="19 20">C176</strain>
    </source>
</reference>
<evidence type="ECO:0000256" key="15">
    <source>
        <dbReference type="ARBA" id="ARBA00049529"/>
    </source>
</evidence>
<protein>
    <recommendedName>
        <fullName evidence="17">Aminodeoxychorismate lyase</fullName>
        <ecNumber evidence="7">2.6.1.42</ecNumber>
        <ecNumber evidence="11">4.1.3.38</ecNumber>
    </recommendedName>
    <alternativeName>
        <fullName evidence="18">4-amino-4-deoxychorismate lyase</fullName>
    </alternativeName>
</protein>
<dbReference type="InterPro" id="IPR043131">
    <property type="entry name" value="BCAT-like_N"/>
</dbReference>
<evidence type="ECO:0000256" key="16">
    <source>
        <dbReference type="ARBA" id="ARBA00054027"/>
    </source>
</evidence>
<accession>A0A6N7QS22</accession>